<feature type="active site" description="Charge relay system" evidence="4">
    <location>
        <position position="238"/>
    </location>
</feature>
<dbReference type="Pfam" id="PF00561">
    <property type="entry name" value="Abhydrolase_1"/>
    <property type="match status" value="1"/>
</dbReference>
<feature type="active site" description="Charge relay system" evidence="4">
    <location>
        <position position="367"/>
    </location>
</feature>
<dbReference type="GO" id="GO:0047372">
    <property type="term" value="F:monoacylglycerol lipase activity"/>
    <property type="evidence" value="ECO:0007669"/>
    <property type="project" value="TreeGrafter"/>
</dbReference>
<dbReference type="PhylomeDB" id="A0A060TEV4"/>
<evidence type="ECO:0000259" key="5">
    <source>
        <dbReference type="Pfam" id="PF00561"/>
    </source>
</evidence>
<dbReference type="PROSITE" id="PS01133">
    <property type="entry name" value="UPF0017"/>
    <property type="match status" value="1"/>
</dbReference>
<dbReference type="InterPro" id="IPR029058">
    <property type="entry name" value="AB_hydrolase_fold"/>
</dbReference>
<name>A0A060TEV4_BLAAD</name>
<dbReference type="AlphaFoldDB" id="A0A060TEV4"/>
<dbReference type="PANTHER" id="PTHR10794:SF63">
    <property type="entry name" value="ALPHA_BETA HYDROLASE 1, ISOFORM A"/>
    <property type="match status" value="1"/>
</dbReference>
<dbReference type="EMBL" id="HG937694">
    <property type="protein sequence ID" value="CDP37686.1"/>
    <property type="molecule type" value="Genomic_DNA"/>
</dbReference>
<feature type="active site" description="Charge relay system" evidence="4">
    <location>
        <position position="396"/>
    </location>
</feature>
<keyword evidence="2" id="KW-0719">Serine esterase</keyword>
<accession>A0A060TEV4</accession>
<dbReference type="Gene3D" id="3.40.50.1820">
    <property type="entry name" value="alpha/beta hydrolase"/>
    <property type="match status" value="1"/>
</dbReference>
<gene>
    <name evidence="6" type="ORF">GNLVRS02_ARAD1D17160g</name>
</gene>
<protein>
    <submittedName>
        <fullName evidence="6">ARAD1D17160p</fullName>
    </submittedName>
</protein>
<comment type="similarity">
    <text evidence="1">Belongs to the AB hydrolase superfamily. AB hydrolase 4 family.</text>
</comment>
<keyword evidence="3" id="KW-0378">Hydrolase</keyword>
<dbReference type="GO" id="GO:0008126">
    <property type="term" value="F:acetylesterase activity"/>
    <property type="evidence" value="ECO:0007669"/>
    <property type="project" value="TreeGrafter"/>
</dbReference>
<evidence type="ECO:0000256" key="3">
    <source>
        <dbReference type="ARBA" id="ARBA00022801"/>
    </source>
</evidence>
<evidence type="ECO:0000256" key="4">
    <source>
        <dbReference type="PIRSR" id="PIRSR005211-1"/>
    </source>
</evidence>
<dbReference type="InterPro" id="IPR050960">
    <property type="entry name" value="AB_hydrolase_4_sf"/>
</dbReference>
<dbReference type="PANTHER" id="PTHR10794">
    <property type="entry name" value="ABHYDROLASE DOMAIN-CONTAINING PROTEIN"/>
    <property type="match status" value="1"/>
</dbReference>
<dbReference type="InterPro" id="IPR000952">
    <property type="entry name" value="AB_hydrolase_4_CS"/>
</dbReference>
<dbReference type="InterPro" id="IPR000073">
    <property type="entry name" value="AB_hydrolase_1"/>
</dbReference>
<dbReference type="GO" id="GO:0051793">
    <property type="term" value="P:medium-chain fatty acid catabolic process"/>
    <property type="evidence" value="ECO:0007669"/>
    <property type="project" value="TreeGrafter"/>
</dbReference>
<evidence type="ECO:0000313" key="6">
    <source>
        <dbReference type="EMBL" id="CDP37686.1"/>
    </source>
</evidence>
<sequence length="451" mass="50932">MSLLNLFSFGVRSYVHTTSAKETVELPTREKSESGSSHVSLEQLVKKNVPELENNTWFWQSPALGNGHLQTLYAAVGNFEHVDKIYYGRRLITFEDDGATVSVDYVVEPPSSKEEWQESLKYSPIEDPPRPLPRTRFLTPQEIHRVSAPERAENPLVITLHGLSGGSHESYARAAISQLSNLHNGKFDCAVINSRGCARTRITTPRLFCALMTDDIRRFVKLVHKEQRGRKIFLVGYSLGAAILANYLGQEGDDSVIAGAICVSNPWDLCQSSYFLNGHFLGRNLYSPQMTKNLLRLAKNNREMLEKDPVYVEGRKQKIKYIHEFDAAFTAPLFGFTTSYDYYRNASPVHRLINVRTPLLILNALDDPIADSTSLPYAEVKANPYTYMAATDLGGHLGWFKPGKGGRWFPPVIAKFFEAIDREVDSADKDNIISHLKPVKRYFNGDRLVFH</sequence>
<reference evidence="6" key="1">
    <citation type="submission" date="2014-02" db="EMBL/GenBank/DDBJ databases">
        <authorList>
            <person name="Genoscope - CEA"/>
        </authorList>
    </citation>
    <scope>NUCLEOTIDE SEQUENCE</scope>
    <source>
        <strain evidence="6">LS3</strain>
    </source>
</reference>
<dbReference type="InterPro" id="IPR012020">
    <property type="entry name" value="ABHD4"/>
</dbReference>
<dbReference type="GO" id="GO:0051792">
    <property type="term" value="P:medium-chain fatty acid biosynthetic process"/>
    <property type="evidence" value="ECO:0007669"/>
    <property type="project" value="TreeGrafter"/>
</dbReference>
<dbReference type="SUPFAM" id="SSF53474">
    <property type="entry name" value="alpha/beta-Hydrolases"/>
    <property type="match status" value="1"/>
</dbReference>
<proteinExistence type="inferred from homology"/>
<organism evidence="6">
    <name type="scientific">Blastobotrys adeninivorans</name>
    <name type="common">Yeast</name>
    <name type="synonym">Arxula adeninivorans</name>
    <dbReference type="NCBI Taxonomy" id="409370"/>
    <lineage>
        <taxon>Eukaryota</taxon>
        <taxon>Fungi</taxon>
        <taxon>Dikarya</taxon>
        <taxon>Ascomycota</taxon>
        <taxon>Saccharomycotina</taxon>
        <taxon>Dipodascomycetes</taxon>
        <taxon>Dipodascales</taxon>
        <taxon>Trichomonascaceae</taxon>
        <taxon>Blastobotrys</taxon>
    </lineage>
</organism>
<dbReference type="PIRSF" id="PIRSF005211">
    <property type="entry name" value="Ab_hydro_YheT"/>
    <property type="match status" value="1"/>
</dbReference>
<evidence type="ECO:0000256" key="2">
    <source>
        <dbReference type="ARBA" id="ARBA00022487"/>
    </source>
</evidence>
<evidence type="ECO:0000256" key="1">
    <source>
        <dbReference type="ARBA" id="ARBA00010884"/>
    </source>
</evidence>
<reference evidence="6" key="2">
    <citation type="submission" date="2014-06" db="EMBL/GenBank/DDBJ databases">
        <title>The complete genome of Blastobotrys (Arxula) adeninivorans LS3 - a yeast of biotechnological interest.</title>
        <authorList>
            <person name="Kunze G."/>
            <person name="Gaillardin C."/>
            <person name="Czernicka M."/>
            <person name="Durrens P."/>
            <person name="Martin T."/>
            <person name="Boer E."/>
            <person name="Gabaldon T."/>
            <person name="Cruz J."/>
            <person name="Talla E."/>
            <person name="Marck C."/>
            <person name="Goffeau A."/>
            <person name="Barbe V."/>
            <person name="Baret P."/>
            <person name="Baronian K."/>
            <person name="Beier S."/>
            <person name="Bleykasten C."/>
            <person name="Bode R."/>
            <person name="Casaregola S."/>
            <person name="Despons L."/>
            <person name="Fairhead C."/>
            <person name="Giersberg M."/>
            <person name="Gierski P."/>
            <person name="Hahnel U."/>
            <person name="Hartmann A."/>
            <person name="Jankowska D."/>
            <person name="Jubin C."/>
            <person name="Jung P."/>
            <person name="Lafontaine I."/>
            <person name="Leh-Louis V."/>
            <person name="Lemaire M."/>
            <person name="Marcet-Houben M."/>
            <person name="Mascher M."/>
            <person name="Morel G."/>
            <person name="Richard G.-F."/>
            <person name="Riechen J."/>
            <person name="Sacerdot C."/>
            <person name="Sarkar A."/>
            <person name="Savel G."/>
            <person name="Schacherer J."/>
            <person name="Sherman D."/>
            <person name="Straub M.-L."/>
            <person name="Stein N."/>
            <person name="Thierry A."/>
            <person name="Trautwein-Schult A."/>
            <person name="Westhof E."/>
            <person name="Worch S."/>
            <person name="Dujon B."/>
            <person name="Souciet J.-L."/>
            <person name="Wincker P."/>
            <person name="Scholz U."/>
            <person name="Neuveglise N."/>
        </authorList>
    </citation>
    <scope>NUCLEOTIDE SEQUENCE</scope>
    <source>
        <strain evidence="6">LS3</strain>
    </source>
</reference>
<feature type="domain" description="AB hydrolase-1" evidence="5">
    <location>
        <begin position="155"/>
        <end position="377"/>
    </location>
</feature>